<dbReference type="AlphaFoldDB" id="A0A267FDR6"/>
<dbReference type="Gene3D" id="3.40.50.300">
    <property type="entry name" value="P-loop containing nucleotide triphosphate hydrolases"/>
    <property type="match status" value="1"/>
</dbReference>
<dbReference type="PANTHER" id="PTHR10513:SF24">
    <property type="entry name" value="THYMIDINE KINASE 2, MITOCHONDRIAL"/>
    <property type="match status" value="1"/>
</dbReference>
<dbReference type="InterPro" id="IPR031314">
    <property type="entry name" value="DNK_dom"/>
</dbReference>
<dbReference type="InterPro" id="IPR050566">
    <property type="entry name" value="Deoxyribonucleoside_kinase"/>
</dbReference>
<proteinExistence type="predicted"/>
<dbReference type="EMBL" id="NIVC01001128">
    <property type="protein sequence ID" value="PAA71898.1"/>
    <property type="molecule type" value="Genomic_DNA"/>
</dbReference>
<organism evidence="3 4">
    <name type="scientific">Macrostomum lignano</name>
    <dbReference type="NCBI Taxonomy" id="282301"/>
    <lineage>
        <taxon>Eukaryota</taxon>
        <taxon>Metazoa</taxon>
        <taxon>Spiralia</taxon>
        <taxon>Lophotrochozoa</taxon>
        <taxon>Platyhelminthes</taxon>
        <taxon>Rhabditophora</taxon>
        <taxon>Macrostomorpha</taxon>
        <taxon>Macrostomida</taxon>
        <taxon>Macrostomidae</taxon>
        <taxon>Macrostomum</taxon>
    </lineage>
</organism>
<dbReference type="InterPro" id="IPR027417">
    <property type="entry name" value="P-loop_NTPase"/>
</dbReference>
<name>A0A267FDR6_9PLAT</name>
<feature type="non-terminal residue" evidence="3">
    <location>
        <position position="1"/>
    </location>
</feature>
<dbReference type="Proteomes" id="UP000215902">
    <property type="component" value="Unassembled WGS sequence"/>
</dbReference>
<comment type="caution">
    <text evidence="3">The sequence shown here is derived from an EMBL/GenBank/DDBJ whole genome shotgun (WGS) entry which is preliminary data.</text>
</comment>
<feature type="domain" description="Deoxynucleoside kinase" evidence="2">
    <location>
        <begin position="12"/>
        <end position="207"/>
    </location>
</feature>
<evidence type="ECO:0000259" key="2">
    <source>
        <dbReference type="Pfam" id="PF01712"/>
    </source>
</evidence>
<dbReference type="STRING" id="282301.A0A267FDR6"/>
<gene>
    <name evidence="3" type="ORF">BOX15_Mlig000511g2</name>
</gene>
<dbReference type="SUPFAM" id="SSF52540">
    <property type="entry name" value="P-loop containing nucleoside triphosphate hydrolases"/>
    <property type="match status" value="1"/>
</dbReference>
<evidence type="ECO:0000313" key="3">
    <source>
        <dbReference type="EMBL" id="PAA71898.1"/>
    </source>
</evidence>
<sequence length="255" mass="28974">SRLIMACRRFTVCVEGNIGCGKSSFIRHFANKLPGYLNVLEEPVAQWTSLNNNNLLGMMYSDPKRWCTAFQAYVMLTMSDGHSSSRGASAPPVTLLERSLHSACRVFVENLHKQSLMDSMDYHILMEWYNLWVSDQTYDIDVIIYLRAKPSVCLERVKKRNRSEECDLSLELLEQLHQLHEDWLINHKFGCPSTRVVVLDAEQDFDSLMAVYDREVLPILRDFAGEPAVNGSAESGETDKENKPNSLVARLGVSP</sequence>
<feature type="region of interest" description="Disordered" evidence="1">
    <location>
        <begin position="229"/>
        <end position="255"/>
    </location>
</feature>
<dbReference type="Pfam" id="PF01712">
    <property type="entry name" value="dNK"/>
    <property type="match status" value="1"/>
</dbReference>
<accession>A0A267FDR6</accession>
<protein>
    <recommendedName>
        <fullName evidence="2">Deoxynucleoside kinase domain-containing protein</fullName>
    </recommendedName>
</protein>
<dbReference type="GO" id="GO:0005739">
    <property type="term" value="C:mitochondrion"/>
    <property type="evidence" value="ECO:0007669"/>
    <property type="project" value="TreeGrafter"/>
</dbReference>
<keyword evidence="4" id="KW-1185">Reference proteome</keyword>
<dbReference type="GO" id="GO:0019136">
    <property type="term" value="F:deoxynucleoside kinase activity"/>
    <property type="evidence" value="ECO:0007669"/>
    <property type="project" value="TreeGrafter"/>
</dbReference>
<dbReference type="CDD" id="cd01673">
    <property type="entry name" value="dNK"/>
    <property type="match status" value="1"/>
</dbReference>
<evidence type="ECO:0000256" key="1">
    <source>
        <dbReference type="SAM" id="MobiDB-lite"/>
    </source>
</evidence>
<evidence type="ECO:0000313" key="4">
    <source>
        <dbReference type="Proteomes" id="UP000215902"/>
    </source>
</evidence>
<reference evidence="3 4" key="1">
    <citation type="submission" date="2017-06" db="EMBL/GenBank/DDBJ databases">
        <title>A platform for efficient transgenesis in Macrostomum lignano, a flatworm model organism for stem cell research.</title>
        <authorList>
            <person name="Berezikov E."/>
        </authorList>
    </citation>
    <scope>NUCLEOTIDE SEQUENCE [LARGE SCALE GENOMIC DNA]</scope>
    <source>
        <strain evidence="3">DV1</strain>
        <tissue evidence="3">Whole organism</tissue>
    </source>
</reference>
<dbReference type="PANTHER" id="PTHR10513">
    <property type="entry name" value="DEOXYNUCLEOSIDE KINASE"/>
    <property type="match status" value="1"/>
</dbReference>
<dbReference type="OrthoDB" id="567086at2759"/>